<proteinExistence type="inferred from homology"/>
<accession>A0ABT9VX95</accession>
<keyword evidence="9" id="KW-0812">Transmembrane</keyword>
<dbReference type="Pfam" id="PF12849">
    <property type="entry name" value="PBP_like_2"/>
    <property type="match status" value="1"/>
</dbReference>
<reference evidence="11 12" key="1">
    <citation type="submission" date="2023-07" db="EMBL/GenBank/DDBJ databases">
        <title>Genomic Encyclopedia of Type Strains, Phase IV (KMG-IV): sequencing the most valuable type-strain genomes for metagenomic binning, comparative biology and taxonomic classification.</title>
        <authorList>
            <person name="Goeker M."/>
        </authorList>
    </citation>
    <scope>NUCLEOTIDE SEQUENCE [LARGE SCALE GENOMIC DNA]</scope>
    <source>
        <strain evidence="11 12">DSM 12751</strain>
    </source>
</reference>
<sequence>MKANIWTKLIVSIILSAAILTIGFIAFIFTELLGGTRFYTPLVVAVTLMLVVYIILWIFNLVHPKKLTMILTTFLVLCALAVTGYELVKGYQNSLASLNDQGVDLYEYAPFSEGTKAVKLDEPATWSVEQNLPVLDGATALYPLYAAFAQATYPEGEYDVYQSKVMSSNTVEAYRNLVLGKADIIFVAGPSKEQLDYAKGFRAELEFTPIGREAFVFFVNERNPVENITIEQIQDIYSGEITNWSELGGRNARIRAFQRPENSGSQTALQRLMEGKELMNPPKEDVIAGMGGIIQQTASFRNYRNALGYSFRFFTIEMVQNEDVRLLKIEGVAPSEETIKSDEYPLAAEFYAVTVKDNKKPHVDEFINWILSPQGQYLVEQTGYIPIRTFD</sequence>
<organism evidence="11 12">
    <name type="scientific">Caldalkalibacillus horti</name>
    <dbReference type="NCBI Taxonomy" id="77523"/>
    <lineage>
        <taxon>Bacteria</taxon>
        <taxon>Bacillati</taxon>
        <taxon>Bacillota</taxon>
        <taxon>Bacilli</taxon>
        <taxon>Bacillales</taxon>
        <taxon>Bacillaceae</taxon>
        <taxon>Caldalkalibacillus</taxon>
    </lineage>
</organism>
<dbReference type="Gene3D" id="3.40.190.10">
    <property type="entry name" value="Periplasmic binding protein-like II"/>
    <property type="match status" value="2"/>
</dbReference>
<keyword evidence="12" id="KW-1185">Reference proteome</keyword>
<evidence type="ECO:0000256" key="3">
    <source>
        <dbReference type="ARBA" id="ARBA00008725"/>
    </source>
</evidence>
<evidence type="ECO:0000256" key="8">
    <source>
        <dbReference type="ARBA" id="ARBA00023288"/>
    </source>
</evidence>
<keyword evidence="6" id="KW-0732">Signal</keyword>
<comment type="subcellular location">
    <subcellularLocation>
        <location evidence="2">Cell membrane</location>
        <topology evidence="2">Lipid-anchor</topology>
    </subcellularLocation>
</comment>
<evidence type="ECO:0000256" key="5">
    <source>
        <dbReference type="ARBA" id="ARBA00022592"/>
    </source>
</evidence>
<dbReference type="InterPro" id="IPR050811">
    <property type="entry name" value="Phosphate_ABC_transporter"/>
</dbReference>
<dbReference type="PANTHER" id="PTHR30570">
    <property type="entry name" value="PERIPLASMIC PHOSPHATE BINDING COMPONENT OF PHOSPHATE ABC TRANSPORTER"/>
    <property type="match status" value="1"/>
</dbReference>
<feature type="transmembrane region" description="Helical" evidence="9">
    <location>
        <begin position="42"/>
        <end position="62"/>
    </location>
</feature>
<dbReference type="RefSeq" id="WP_307392863.1">
    <property type="nucleotide sequence ID" value="NZ_BAAADK010000011.1"/>
</dbReference>
<evidence type="ECO:0000256" key="7">
    <source>
        <dbReference type="ARBA" id="ARBA00023139"/>
    </source>
</evidence>
<protein>
    <submittedName>
        <fullName evidence="11">Phosphate transport system substrate-binding protein</fullName>
    </submittedName>
</protein>
<keyword evidence="9" id="KW-1133">Transmembrane helix</keyword>
<dbReference type="EMBL" id="JAUSTY010000005">
    <property type="protein sequence ID" value="MDQ0165599.1"/>
    <property type="molecule type" value="Genomic_DNA"/>
</dbReference>
<comment type="subunit">
    <text evidence="4">The complex is composed of two ATP-binding proteins (PstB), two transmembrane proteins (PstC and PstA) and a solute-binding protein (PstS).</text>
</comment>
<evidence type="ECO:0000256" key="1">
    <source>
        <dbReference type="ARBA" id="ARBA00002841"/>
    </source>
</evidence>
<keyword evidence="5" id="KW-0813">Transport</keyword>
<comment type="function">
    <text evidence="1">Part of the ABC transporter complex PstSACB involved in phosphate import.</text>
</comment>
<evidence type="ECO:0000256" key="6">
    <source>
        <dbReference type="ARBA" id="ARBA00022729"/>
    </source>
</evidence>
<evidence type="ECO:0000256" key="2">
    <source>
        <dbReference type="ARBA" id="ARBA00004193"/>
    </source>
</evidence>
<feature type="transmembrane region" description="Helical" evidence="9">
    <location>
        <begin position="9"/>
        <end position="30"/>
    </location>
</feature>
<name>A0ABT9VX95_9BACI</name>
<evidence type="ECO:0000256" key="9">
    <source>
        <dbReference type="SAM" id="Phobius"/>
    </source>
</evidence>
<keyword evidence="7" id="KW-0564">Palmitate</keyword>
<evidence type="ECO:0000256" key="4">
    <source>
        <dbReference type="ARBA" id="ARBA00011529"/>
    </source>
</evidence>
<gene>
    <name evidence="11" type="ORF">J2S11_001500</name>
</gene>
<evidence type="ECO:0000259" key="10">
    <source>
        <dbReference type="Pfam" id="PF12849"/>
    </source>
</evidence>
<comment type="caution">
    <text evidence="11">The sequence shown here is derived from an EMBL/GenBank/DDBJ whole genome shotgun (WGS) entry which is preliminary data.</text>
</comment>
<dbReference type="InterPro" id="IPR024370">
    <property type="entry name" value="PBP_domain"/>
</dbReference>
<evidence type="ECO:0000313" key="11">
    <source>
        <dbReference type="EMBL" id="MDQ0165599.1"/>
    </source>
</evidence>
<comment type="similarity">
    <text evidence="3">Belongs to the PstS family.</text>
</comment>
<dbReference type="PANTHER" id="PTHR30570:SF1">
    <property type="entry name" value="PHOSPHATE-BINDING PROTEIN PSTS"/>
    <property type="match status" value="1"/>
</dbReference>
<feature type="transmembrane region" description="Helical" evidence="9">
    <location>
        <begin position="69"/>
        <end position="88"/>
    </location>
</feature>
<keyword evidence="8" id="KW-0449">Lipoprotein</keyword>
<feature type="domain" description="PBP" evidence="10">
    <location>
        <begin position="136"/>
        <end position="373"/>
    </location>
</feature>
<evidence type="ECO:0000313" key="12">
    <source>
        <dbReference type="Proteomes" id="UP001235840"/>
    </source>
</evidence>
<dbReference type="SUPFAM" id="SSF53850">
    <property type="entry name" value="Periplasmic binding protein-like II"/>
    <property type="match status" value="1"/>
</dbReference>
<dbReference type="Proteomes" id="UP001235840">
    <property type="component" value="Unassembled WGS sequence"/>
</dbReference>
<keyword evidence="5" id="KW-0592">Phosphate transport</keyword>
<keyword evidence="9" id="KW-0472">Membrane</keyword>